<evidence type="ECO:0000256" key="1">
    <source>
        <dbReference type="ARBA" id="ARBA00022448"/>
    </source>
</evidence>
<protein>
    <submittedName>
        <fullName evidence="6">ATP-binding cassette domain-containing protein</fullName>
    </submittedName>
</protein>
<dbReference type="GO" id="GO:0016887">
    <property type="term" value="F:ATP hydrolysis activity"/>
    <property type="evidence" value="ECO:0007669"/>
    <property type="project" value="InterPro"/>
</dbReference>
<dbReference type="RefSeq" id="WP_119787731.1">
    <property type="nucleotide sequence ID" value="NZ_QYUQ01000002.1"/>
</dbReference>
<keyword evidence="4 6" id="KW-0067">ATP-binding</keyword>
<dbReference type="InterPro" id="IPR003593">
    <property type="entry name" value="AAA+_ATPase"/>
</dbReference>
<dbReference type="SMART" id="SM00382">
    <property type="entry name" value="AAA"/>
    <property type="match status" value="1"/>
</dbReference>
<dbReference type="AlphaFoldDB" id="A0A3A3G6U7"/>
<gene>
    <name evidence="6" type="ORF">D3878_05965</name>
</gene>
<dbReference type="Gene3D" id="3.40.50.300">
    <property type="entry name" value="P-loop containing nucleotide triphosphate hydrolases"/>
    <property type="match status" value="1"/>
</dbReference>
<reference evidence="7" key="1">
    <citation type="submission" date="2018-09" db="EMBL/GenBank/DDBJ databases">
        <authorList>
            <person name="Zhu H."/>
        </authorList>
    </citation>
    <scope>NUCLEOTIDE SEQUENCE [LARGE SCALE GENOMIC DNA]</scope>
    <source>
        <strain evidence="7">K1S02-23</strain>
    </source>
</reference>
<dbReference type="GO" id="GO:0005524">
    <property type="term" value="F:ATP binding"/>
    <property type="evidence" value="ECO:0007669"/>
    <property type="project" value="UniProtKB-KW"/>
</dbReference>
<feature type="domain" description="ABC transporter" evidence="5">
    <location>
        <begin position="2"/>
        <end position="232"/>
    </location>
</feature>
<keyword evidence="2" id="KW-0472">Membrane</keyword>
<dbReference type="Proteomes" id="UP000266327">
    <property type="component" value="Unassembled WGS sequence"/>
</dbReference>
<dbReference type="InterPro" id="IPR050093">
    <property type="entry name" value="ABC_SmlMolc_Importer"/>
</dbReference>
<organism evidence="6 7">
    <name type="scientific">Noviherbaspirillum sedimenti</name>
    <dbReference type="NCBI Taxonomy" id="2320865"/>
    <lineage>
        <taxon>Bacteria</taxon>
        <taxon>Pseudomonadati</taxon>
        <taxon>Pseudomonadota</taxon>
        <taxon>Betaproteobacteria</taxon>
        <taxon>Burkholderiales</taxon>
        <taxon>Oxalobacteraceae</taxon>
        <taxon>Noviherbaspirillum</taxon>
    </lineage>
</organism>
<evidence type="ECO:0000259" key="5">
    <source>
        <dbReference type="PROSITE" id="PS50893"/>
    </source>
</evidence>
<proteinExistence type="predicted"/>
<evidence type="ECO:0000256" key="2">
    <source>
        <dbReference type="ARBA" id="ARBA00022475"/>
    </source>
</evidence>
<evidence type="ECO:0000313" key="7">
    <source>
        <dbReference type="Proteomes" id="UP000266327"/>
    </source>
</evidence>
<dbReference type="OrthoDB" id="5298774at2"/>
<name>A0A3A3G6U7_9BURK</name>
<dbReference type="InterPro" id="IPR027417">
    <property type="entry name" value="P-loop_NTPase"/>
</dbReference>
<evidence type="ECO:0000313" key="6">
    <source>
        <dbReference type="EMBL" id="RJG04253.1"/>
    </source>
</evidence>
<dbReference type="PROSITE" id="PS50893">
    <property type="entry name" value="ABC_TRANSPORTER_2"/>
    <property type="match status" value="1"/>
</dbReference>
<evidence type="ECO:0000256" key="4">
    <source>
        <dbReference type="ARBA" id="ARBA00022840"/>
    </source>
</evidence>
<dbReference type="SUPFAM" id="SSF52540">
    <property type="entry name" value="P-loop containing nucleoside triphosphate hydrolases"/>
    <property type="match status" value="1"/>
</dbReference>
<dbReference type="InterPro" id="IPR003439">
    <property type="entry name" value="ABC_transporter-like_ATP-bd"/>
</dbReference>
<dbReference type="EMBL" id="QYUQ01000002">
    <property type="protein sequence ID" value="RJG04253.1"/>
    <property type="molecule type" value="Genomic_DNA"/>
</dbReference>
<dbReference type="PANTHER" id="PTHR42781">
    <property type="entry name" value="SPERMIDINE/PUTRESCINE IMPORT ATP-BINDING PROTEIN POTA"/>
    <property type="match status" value="1"/>
</dbReference>
<dbReference type="Pfam" id="PF00005">
    <property type="entry name" value="ABC_tran"/>
    <property type="match status" value="1"/>
</dbReference>
<dbReference type="PANTHER" id="PTHR42781:SF4">
    <property type="entry name" value="SPERMIDINE_PUTRESCINE IMPORT ATP-BINDING PROTEIN POTA"/>
    <property type="match status" value="1"/>
</dbReference>
<keyword evidence="2" id="KW-1003">Cell membrane</keyword>
<comment type="caution">
    <text evidence="6">The sequence shown here is derived from an EMBL/GenBank/DDBJ whole genome shotgun (WGS) entry which is preliminary data.</text>
</comment>
<sequence length="234" mass="25767">MLFDIDIDKTLRSGQRSFYLRLRLRSAHRRIVILGPSGAGKSISLQAIAGLLRPDHGHIRLDGRSLFDAAAGIDLAPQQRRLGYLFQDYALFPHLNVRQNIAFGLTGGWRNPPADAGGAAVDYWLDAFGLRPMARQMPAELSGGQRQRTALARALVAQPRALLLDEPFAALDPALRVTLRQELDHLQRELQVPMILITHDQEDAAMFGEQVLRMQDGAVEMAPDGSDAAALIGF</sequence>
<evidence type="ECO:0000256" key="3">
    <source>
        <dbReference type="ARBA" id="ARBA00022741"/>
    </source>
</evidence>
<keyword evidence="1" id="KW-0813">Transport</keyword>
<accession>A0A3A3G6U7</accession>
<keyword evidence="7" id="KW-1185">Reference proteome</keyword>
<keyword evidence="3" id="KW-0547">Nucleotide-binding</keyword>